<keyword evidence="9" id="KW-0539">Nucleus</keyword>
<protein>
    <recommendedName>
        <fullName evidence="13">Zinc finger protein 593 homolog</fullName>
    </recommendedName>
</protein>
<keyword evidence="6" id="KW-0677">Repeat</keyword>
<dbReference type="InterPro" id="IPR043359">
    <property type="entry name" value="GLI-like"/>
</dbReference>
<dbReference type="GO" id="GO:0005737">
    <property type="term" value="C:cytoplasm"/>
    <property type="evidence" value="ECO:0007669"/>
    <property type="project" value="UniProtKB-SubCell"/>
</dbReference>
<keyword evidence="5" id="KW-0479">Metal-binding</keyword>
<dbReference type="InterPro" id="IPR022755">
    <property type="entry name" value="Znf_C2H2_jaz"/>
</dbReference>
<evidence type="ECO:0000256" key="10">
    <source>
        <dbReference type="ARBA" id="ARBA00038064"/>
    </source>
</evidence>
<feature type="domain" description="C2H2-type" evidence="16">
    <location>
        <begin position="47"/>
        <end position="76"/>
    </location>
</feature>
<name>A0AA39I1I3_9BILA</name>
<comment type="subunit">
    <text evidence="12">Associates with pre-60S ribosomal particles; released from the pre-60S particle very early in the cytoplasm.</text>
</comment>
<evidence type="ECO:0000256" key="1">
    <source>
        <dbReference type="ARBA" id="ARBA00004123"/>
    </source>
</evidence>
<dbReference type="AlphaFoldDB" id="A0AA39I1I3"/>
<evidence type="ECO:0000256" key="15">
    <source>
        <dbReference type="SAM" id="MobiDB-lite"/>
    </source>
</evidence>
<sequence>MPNNRANKGRKRKGKDIDQIHEDLIPEKAAKLLNQDVDYDLPGNAQHYCIECNRYFEDDKAVSTHKKSKVHKRRLKELKEKPYSQKEADAAGGLEVKEELAEGYAVDGPLRCAWNGCGSICTSAEALDLHIRIDHIGNQKEESNDNLFYCSWDGCPRGEYPFKQNYQLSQHIRGHSGFKPFVCSFPGCISSYARLENLKTHIRSKHTMERPYPCPDPSCDRVFSNCSDRNKHVVRVHAQNKRYSCTTCEKYYSDVSSLRKHVMDKHGGQAYQRWKEIRAEQRSQKRIVERAERVVSAFVHVMPKPELDDTFEAGTDEHQDISDTDSNEEIDVINPSKSFTKQLLNDAYEVKQVKLDE</sequence>
<dbReference type="Proteomes" id="UP001175271">
    <property type="component" value="Unassembled WGS sequence"/>
</dbReference>
<evidence type="ECO:0000256" key="12">
    <source>
        <dbReference type="ARBA" id="ARBA00065398"/>
    </source>
</evidence>
<evidence type="ECO:0000256" key="11">
    <source>
        <dbReference type="ARBA" id="ARBA00057732"/>
    </source>
</evidence>
<accession>A0AA39I1I3</accession>
<evidence type="ECO:0000256" key="2">
    <source>
        <dbReference type="ARBA" id="ARBA00004496"/>
    </source>
</evidence>
<evidence type="ECO:0000256" key="9">
    <source>
        <dbReference type="ARBA" id="ARBA00023242"/>
    </source>
</evidence>
<dbReference type="InterPro" id="IPR013087">
    <property type="entry name" value="Znf_C2H2_type"/>
</dbReference>
<dbReference type="PROSITE" id="PS00028">
    <property type="entry name" value="ZINC_FINGER_C2H2_1"/>
    <property type="match status" value="5"/>
</dbReference>
<feature type="region of interest" description="Disordered" evidence="15">
    <location>
        <begin position="307"/>
        <end position="326"/>
    </location>
</feature>
<dbReference type="Pfam" id="PF12171">
    <property type="entry name" value="zf-C2H2_jaz"/>
    <property type="match status" value="1"/>
</dbReference>
<dbReference type="InterPro" id="IPR003604">
    <property type="entry name" value="Matrin/U1-like-C_Znf_C2H2"/>
</dbReference>
<comment type="similarity">
    <text evidence="10">Belongs to the ZNF593/BUD20 C2H2-type zinc-finger protein family.</text>
</comment>
<keyword evidence="18" id="KW-1185">Reference proteome</keyword>
<dbReference type="Pfam" id="PF23561">
    <property type="entry name" value="zf-C2H2_15"/>
    <property type="match status" value="1"/>
</dbReference>
<evidence type="ECO:0000256" key="8">
    <source>
        <dbReference type="ARBA" id="ARBA00022833"/>
    </source>
</evidence>
<dbReference type="GO" id="GO:0043021">
    <property type="term" value="F:ribonucleoprotein complex binding"/>
    <property type="evidence" value="ECO:0007669"/>
    <property type="project" value="UniProtKB-ARBA"/>
</dbReference>
<dbReference type="PROSITE" id="PS50157">
    <property type="entry name" value="ZINC_FINGER_C2H2_2"/>
    <property type="match status" value="4"/>
</dbReference>
<dbReference type="GO" id="GO:0007224">
    <property type="term" value="P:smoothened signaling pathway"/>
    <property type="evidence" value="ECO:0007669"/>
    <property type="project" value="TreeGrafter"/>
</dbReference>
<dbReference type="GO" id="GO:0008270">
    <property type="term" value="F:zinc ion binding"/>
    <property type="evidence" value="ECO:0007669"/>
    <property type="project" value="UniProtKB-KW"/>
</dbReference>
<evidence type="ECO:0000256" key="4">
    <source>
        <dbReference type="ARBA" id="ARBA00022517"/>
    </source>
</evidence>
<dbReference type="PANTHER" id="PTHR45718">
    <property type="entry name" value="TRANSCRIPTIONAL ACTIVATOR CUBITUS INTERRUPTUS"/>
    <property type="match status" value="1"/>
</dbReference>
<evidence type="ECO:0000256" key="6">
    <source>
        <dbReference type="ARBA" id="ARBA00022737"/>
    </source>
</evidence>
<dbReference type="SMART" id="SM00355">
    <property type="entry name" value="ZnF_C2H2"/>
    <property type="match status" value="6"/>
</dbReference>
<dbReference type="InterPro" id="IPR036236">
    <property type="entry name" value="Znf_C2H2_sf"/>
</dbReference>
<keyword evidence="7 14" id="KW-0863">Zinc-finger</keyword>
<evidence type="ECO:0000256" key="13">
    <source>
        <dbReference type="ARBA" id="ARBA00068297"/>
    </source>
</evidence>
<dbReference type="GO" id="GO:0000978">
    <property type="term" value="F:RNA polymerase II cis-regulatory region sequence-specific DNA binding"/>
    <property type="evidence" value="ECO:0007669"/>
    <property type="project" value="TreeGrafter"/>
</dbReference>
<evidence type="ECO:0000256" key="3">
    <source>
        <dbReference type="ARBA" id="ARBA00022490"/>
    </source>
</evidence>
<dbReference type="SUPFAM" id="SSF57667">
    <property type="entry name" value="beta-beta-alpha zinc fingers"/>
    <property type="match status" value="3"/>
</dbReference>
<dbReference type="InterPro" id="IPR056436">
    <property type="entry name" value="Znf-C2H2_ZIC1-5/GLI1-3-like"/>
</dbReference>
<organism evidence="17 18">
    <name type="scientific">Steinernema hermaphroditum</name>
    <dbReference type="NCBI Taxonomy" id="289476"/>
    <lineage>
        <taxon>Eukaryota</taxon>
        <taxon>Metazoa</taxon>
        <taxon>Ecdysozoa</taxon>
        <taxon>Nematoda</taxon>
        <taxon>Chromadorea</taxon>
        <taxon>Rhabditida</taxon>
        <taxon>Tylenchina</taxon>
        <taxon>Panagrolaimomorpha</taxon>
        <taxon>Strongyloidoidea</taxon>
        <taxon>Steinernematidae</taxon>
        <taxon>Steinernema</taxon>
    </lineage>
</organism>
<evidence type="ECO:0000256" key="5">
    <source>
        <dbReference type="ARBA" id="ARBA00022723"/>
    </source>
</evidence>
<feature type="domain" description="C2H2-type" evidence="16">
    <location>
        <begin position="181"/>
        <end position="211"/>
    </location>
</feature>
<dbReference type="FunFam" id="3.30.160.60:FF:000299">
    <property type="entry name" value="Zinc finger protein 593"/>
    <property type="match status" value="1"/>
</dbReference>
<dbReference type="GO" id="GO:0000981">
    <property type="term" value="F:DNA-binding transcription factor activity, RNA polymerase II-specific"/>
    <property type="evidence" value="ECO:0007669"/>
    <property type="project" value="TreeGrafter"/>
</dbReference>
<evidence type="ECO:0000313" key="18">
    <source>
        <dbReference type="Proteomes" id="UP001175271"/>
    </source>
</evidence>
<evidence type="ECO:0000313" key="17">
    <source>
        <dbReference type="EMBL" id="KAK0415410.1"/>
    </source>
</evidence>
<keyword evidence="3" id="KW-0963">Cytoplasm</keyword>
<dbReference type="EMBL" id="JAUCMV010000002">
    <property type="protein sequence ID" value="KAK0415410.1"/>
    <property type="molecule type" value="Genomic_DNA"/>
</dbReference>
<gene>
    <name evidence="17" type="ORF">QR680_011934</name>
</gene>
<dbReference type="PANTHER" id="PTHR45718:SF6">
    <property type="entry name" value="ZINC FINGER PROTEIN GLI2"/>
    <property type="match status" value="1"/>
</dbReference>
<dbReference type="GO" id="GO:0042254">
    <property type="term" value="P:ribosome biogenesis"/>
    <property type="evidence" value="ECO:0007669"/>
    <property type="project" value="UniProtKB-KW"/>
</dbReference>
<comment type="subcellular location">
    <subcellularLocation>
        <location evidence="2">Cytoplasm</location>
    </subcellularLocation>
    <subcellularLocation>
        <location evidence="1">Nucleus</location>
    </subcellularLocation>
</comment>
<evidence type="ECO:0000259" key="16">
    <source>
        <dbReference type="PROSITE" id="PS50157"/>
    </source>
</evidence>
<feature type="domain" description="C2H2-type" evidence="16">
    <location>
        <begin position="212"/>
        <end position="242"/>
    </location>
</feature>
<feature type="domain" description="C2H2-type" evidence="16">
    <location>
        <begin position="243"/>
        <end position="271"/>
    </location>
</feature>
<keyword evidence="4" id="KW-0690">Ribosome biogenesis</keyword>
<keyword evidence="8" id="KW-0862">Zinc</keyword>
<comment type="caution">
    <text evidence="17">The sequence shown here is derived from an EMBL/GenBank/DDBJ whole genome shotgun (WGS) entry which is preliminary data.</text>
</comment>
<comment type="function">
    <text evidence="11">Involved in pre-60S ribosomal particles maturation by promoting the nuclear export of the 60S ribosome.</text>
</comment>
<dbReference type="Gene3D" id="3.30.160.60">
    <property type="entry name" value="Classic Zinc Finger"/>
    <property type="match status" value="5"/>
</dbReference>
<proteinExistence type="inferred from homology"/>
<evidence type="ECO:0000256" key="7">
    <source>
        <dbReference type="ARBA" id="ARBA00022771"/>
    </source>
</evidence>
<reference evidence="17" key="1">
    <citation type="submission" date="2023-06" db="EMBL/GenBank/DDBJ databases">
        <title>Genomic analysis of the entomopathogenic nematode Steinernema hermaphroditum.</title>
        <authorList>
            <person name="Schwarz E.M."/>
            <person name="Heppert J.K."/>
            <person name="Baniya A."/>
            <person name="Schwartz H.T."/>
            <person name="Tan C.-H."/>
            <person name="Antoshechkin I."/>
            <person name="Sternberg P.W."/>
            <person name="Goodrich-Blair H."/>
            <person name="Dillman A.R."/>
        </authorList>
    </citation>
    <scope>NUCLEOTIDE SEQUENCE</scope>
    <source>
        <strain evidence="17">PS9179</strain>
        <tissue evidence="17">Whole animal</tissue>
    </source>
</reference>
<evidence type="ECO:0000256" key="14">
    <source>
        <dbReference type="PROSITE-ProRule" id="PRU00042"/>
    </source>
</evidence>
<dbReference type="SMART" id="SM00451">
    <property type="entry name" value="ZnF_U1"/>
    <property type="match status" value="1"/>
</dbReference>
<dbReference type="GO" id="GO:0005634">
    <property type="term" value="C:nucleus"/>
    <property type="evidence" value="ECO:0007669"/>
    <property type="project" value="UniProtKB-SubCell"/>
</dbReference>